<keyword evidence="4" id="KW-1185">Reference proteome</keyword>
<dbReference type="OrthoDB" id="3177103at2"/>
<dbReference type="AlphaFoldDB" id="A0A4Q2SJR9"/>
<dbReference type="InterPro" id="IPR029044">
    <property type="entry name" value="Nucleotide-diphossugar_trans"/>
</dbReference>
<evidence type="ECO:0000313" key="4">
    <source>
        <dbReference type="Proteomes" id="UP000291101"/>
    </source>
</evidence>
<dbReference type="PANTHER" id="PTHR43685">
    <property type="entry name" value="GLYCOSYLTRANSFERASE"/>
    <property type="match status" value="1"/>
</dbReference>
<evidence type="ECO:0000256" key="1">
    <source>
        <dbReference type="SAM" id="MobiDB-lite"/>
    </source>
</evidence>
<dbReference type="PANTHER" id="PTHR43685:SF11">
    <property type="entry name" value="GLYCOSYLTRANSFERASE TAGX-RELATED"/>
    <property type="match status" value="1"/>
</dbReference>
<proteinExistence type="predicted"/>
<evidence type="ECO:0000259" key="2">
    <source>
        <dbReference type="Pfam" id="PF00535"/>
    </source>
</evidence>
<accession>A0A4Q2SJR9</accession>
<dbReference type="Proteomes" id="UP000291101">
    <property type="component" value="Unassembled WGS sequence"/>
</dbReference>
<name>A0A4Q2SJR9_9ACTN</name>
<gene>
    <name evidence="3" type="ORF">EUA94_17375</name>
</gene>
<protein>
    <submittedName>
        <fullName evidence="3">Glycosyltransferase</fullName>
    </submittedName>
</protein>
<reference evidence="3 4" key="1">
    <citation type="submission" date="2019-01" db="EMBL/GenBank/DDBJ databases">
        <title>Novel species of Nocardioides.</title>
        <authorList>
            <person name="Liu Q."/>
            <person name="X Y.-H."/>
        </authorList>
    </citation>
    <scope>NUCLEOTIDE SEQUENCE [LARGE SCALE GENOMIC DNA]</scope>
    <source>
        <strain evidence="3 4">HLT2-9</strain>
    </source>
</reference>
<dbReference type="EMBL" id="SDWV01000020">
    <property type="protein sequence ID" value="RYC05835.1"/>
    <property type="molecule type" value="Genomic_DNA"/>
</dbReference>
<evidence type="ECO:0000313" key="3">
    <source>
        <dbReference type="EMBL" id="RYC05835.1"/>
    </source>
</evidence>
<dbReference type="GO" id="GO:0016740">
    <property type="term" value="F:transferase activity"/>
    <property type="evidence" value="ECO:0007669"/>
    <property type="project" value="UniProtKB-KW"/>
</dbReference>
<organism evidence="3 4">
    <name type="scientific">Nocardioides zhouii</name>
    <dbReference type="NCBI Taxonomy" id="1168729"/>
    <lineage>
        <taxon>Bacteria</taxon>
        <taxon>Bacillati</taxon>
        <taxon>Actinomycetota</taxon>
        <taxon>Actinomycetes</taxon>
        <taxon>Propionibacteriales</taxon>
        <taxon>Nocardioidaceae</taxon>
        <taxon>Nocardioides</taxon>
    </lineage>
</organism>
<feature type="region of interest" description="Disordered" evidence="1">
    <location>
        <begin position="1"/>
        <end position="52"/>
    </location>
</feature>
<feature type="domain" description="Glycosyltransferase 2-like" evidence="2">
    <location>
        <begin position="60"/>
        <end position="179"/>
    </location>
</feature>
<dbReference type="SUPFAM" id="SSF53448">
    <property type="entry name" value="Nucleotide-diphospho-sugar transferases"/>
    <property type="match status" value="1"/>
</dbReference>
<comment type="caution">
    <text evidence="3">The sequence shown here is derived from an EMBL/GenBank/DDBJ whole genome shotgun (WGS) entry which is preliminary data.</text>
</comment>
<dbReference type="Gene3D" id="3.90.550.10">
    <property type="entry name" value="Spore Coat Polysaccharide Biosynthesis Protein SpsA, Chain A"/>
    <property type="match status" value="1"/>
</dbReference>
<dbReference type="InterPro" id="IPR050834">
    <property type="entry name" value="Glycosyltransf_2"/>
</dbReference>
<keyword evidence="3" id="KW-0808">Transferase</keyword>
<dbReference type="InterPro" id="IPR001173">
    <property type="entry name" value="Glyco_trans_2-like"/>
</dbReference>
<dbReference type="Pfam" id="PF00535">
    <property type="entry name" value="Glycos_transf_2"/>
    <property type="match status" value="1"/>
</dbReference>
<sequence>MGRQPGLSDRLDRAGLGRLPPAAAEVPATHRPGRRLAPAPGRPPVTARAGDHVTSGPEVTVIVVSYNHASFVTETLDSIRAQTYAPSRVIVVDDASTDSSAEVIAEWVARNGGADIDLVMRAENQGLCRNLNDALATVDTSLYAYVSADDRMLPHRLELQVDRWVAGGGTAAAVYSDAHVIDEDGASTGEDWSQIQEWSQIGALEGRDLFDDLLKFNWIPAVSVLLNTEAVRAVGCYDDALFYEDHDLWLRLSRYGEILCVREPLVEFRGLTSSLGSTHFHRDDARYQAASLHILLKNYGYSAAGDEHLREVMPVLAIRLWSAGVAPDLVGRALALTARGRSTPGLTVRRLLLRAGVKREPALLRAARDRLRA</sequence>